<feature type="domain" description="ABC transmembrane type-1" evidence="11">
    <location>
        <begin position="85"/>
        <end position="289"/>
    </location>
</feature>
<organism evidence="12 13">
    <name type="scientific">Gloeothece citriformis (strain PCC 7424)</name>
    <name type="common">Cyanothece sp. (strain PCC 7424)</name>
    <dbReference type="NCBI Taxonomy" id="65393"/>
    <lineage>
        <taxon>Bacteria</taxon>
        <taxon>Bacillati</taxon>
        <taxon>Cyanobacteriota</taxon>
        <taxon>Cyanophyceae</taxon>
        <taxon>Oscillatoriophycideae</taxon>
        <taxon>Chroococcales</taxon>
        <taxon>Aphanothecaceae</taxon>
        <taxon>Gloeothece</taxon>
        <taxon>Gloeothece citriformis</taxon>
    </lineage>
</organism>
<dbReference type="KEGG" id="cyc:PCC7424_2806"/>
<dbReference type="SUPFAM" id="SSF161098">
    <property type="entry name" value="MetI-like"/>
    <property type="match status" value="1"/>
</dbReference>
<dbReference type="InterPro" id="IPR035906">
    <property type="entry name" value="MetI-like_sf"/>
</dbReference>
<comment type="subcellular location">
    <subcellularLocation>
        <location evidence="1 9">Cell membrane</location>
        <topology evidence="1 9">Multi-pass membrane protein</topology>
    </subcellularLocation>
</comment>
<dbReference type="Gene3D" id="1.10.3720.10">
    <property type="entry name" value="MetI-like"/>
    <property type="match status" value="1"/>
</dbReference>
<evidence type="ECO:0000256" key="3">
    <source>
        <dbReference type="ARBA" id="ARBA00022448"/>
    </source>
</evidence>
<dbReference type="CDD" id="cd06261">
    <property type="entry name" value="TM_PBP2"/>
    <property type="match status" value="1"/>
</dbReference>
<evidence type="ECO:0000256" key="1">
    <source>
        <dbReference type="ARBA" id="ARBA00004651"/>
    </source>
</evidence>
<evidence type="ECO:0000256" key="8">
    <source>
        <dbReference type="ARBA" id="ARBA00023136"/>
    </source>
</evidence>
<keyword evidence="6 9" id="KW-0812">Transmembrane</keyword>
<feature type="transmembrane region" description="Helical" evidence="9">
    <location>
        <begin position="122"/>
        <end position="145"/>
    </location>
</feature>
<name>B7K8L5_GLOC7</name>
<evidence type="ECO:0000256" key="7">
    <source>
        <dbReference type="ARBA" id="ARBA00022989"/>
    </source>
</evidence>
<dbReference type="RefSeq" id="WP_015954813.1">
    <property type="nucleotide sequence ID" value="NC_011729.1"/>
</dbReference>
<dbReference type="InterPro" id="IPR005672">
    <property type="entry name" value="Phosphate_PstA"/>
</dbReference>
<dbReference type="HOGENOM" id="CLU_033621_2_0_3"/>
<keyword evidence="4 9" id="KW-1003">Cell membrane</keyword>
<protein>
    <recommendedName>
        <fullName evidence="9">Phosphate transport system permease protein PstA</fullName>
    </recommendedName>
</protein>
<evidence type="ECO:0000313" key="13">
    <source>
        <dbReference type="Proteomes" id="UP000002384"/>
    </source>
</evidence>
<evidence type="ECO:0000313" key="12">
    <source>
        <dbReference type="EMBL" id="ACK71213.1"/>
    </source>
</evidence>
<dbReference type="eggNOG" id="COG0581">
    <property type="taxonomic scope" value="Bacteria"/>
</dbReference>
<dbReference type="InterPro" id="IPR051408">
    <property type="entry name" value="Phosphate_transprt_permease"/>
</dbReference>
<dbReference type="GO" id="GO:0035435">
    <property type="term" value="P:phosphate ion transmembrane transport"/>
    <property type="evidence" value="ECO:0007669"/>
    <property type="project" value="InterPro"/>
</dbReference>
<evidence type="ECO:0000256" key="9">
    <source>
        <dbReference type="RuleBase" id="RU363043"/>
    </source>
</evidence>
<comment type="similarity">
    <text evidence="2 9">Belongs to the binding-protein-dependent transport system permease family. CysTW subfamily.</text>
</comment>
<evidence type="ECO:0000256" key="10">
    <source>
        <dbReference type="SAM" id="MobiDB-lite"/>
    </source>
</evidence>
<sequence length="298" mass="31512">MSDLNNTNDPRAIRESLKKKPKSPRTLFGIIMTGLAGACITITVIPLFAVIIYVLIQGVTRINPDLFTQLPPPPGLSGGGIANAIIGTLIVVAIATVISVPIGVLAAVYLSEFSGGNQVARWVRFATNVLSGVPSIISGIFAFGLLVQTGWLGFSAVAGGISLAVLMLPTIIRTTDEALQIVPQDIRWAALGVGAYNYQTVLKIVLPAAIPAILTGVTLAIARAAGETAPLIFTALYSNFWPRGLLEPIATLSVLVYNFAIVPFAPQQQLAWAGSLILVLLVLTTSVLARWATRQKTY</sequence>
<dbReference type="AlphaFoldDB" id="B7K8L5"/>
<evidence type="ECO:0000256" key="5">
    <source>
        <dbReference type="ARBA" id="ARBA00022592"/>
    </source>
</evidence>
<dbReference type="NCBIfam" id="TIGR00974">
    <property type="entry name" value="3a0107s02c"/>
    <property type="match status" value="1"/>
</dbReference>
<dbReference type="InterPro" id="IPR000515">
    <property type="entry name" value="MetI-like"/>
</dbReference>
<dbReference type="Proteomes" id="UP000002384">
    <property type="component" value="Chromosome"/>
</dbReference>
<keyword evidence="7 9" id="KW-1133">Transmembrane helix</keyword>
<keyword evidence="5" id="KW-0592">Phosphate transport</keyword>
<dbReference type="PANTHER" id="PTHR42922:SF1">
    <property type="entry name" value="PHOSPHATE TRANSPORT SYSTEM PERMEASE PROTEIN PSTA"/>
    <property type="match status" value="1"/>
</dbReference>
<feature type="transmembrane region" description="Helical" evidence="9">
    <location>
        <begin position="151"/>
        <end position="172"/>
    </location>
</feature>
<keyword evidence="3" id="KW-0813">Transport</keyword>
<keyword evidence="8 9" id="KW-0472">Membrane</keyword>
<reference evidence="13" key="1">
    <citation type="journal article" date="2011" name="MBio">
        <title>Novel metabolic attributes of the genus Cyanothece, comprising a group of unicellular nitrogen-fixing Cyanobacteria.</title>
        <authorList>
            <person name="Bandyopadhyay A."/>
            <person name="Elvitigala T."/>
            <person name="Welsh E."/>
            <person name="Stockel J."/>
            <person name="Liberton M."/>
            <person name="Min H."/>
            <person name="Sherman L.A."/>
            <person name="Pakrasi H.B."/>
        </authorList>
    </citation>
    <scope>NUCLEOTIDE SEQUENCE [LARGE SCALE GENOMIC DNA]</scope>
    <source>
        <strain evidence="13">PCC 7424</strain>
    </source>
</reference>
<dbReference type="OrthoDB" id="9807065at2"/>
<accession>B7K8L5</accession>
<feature type="transmembrane region" description="Helical" evidence="9">
    <location>
        <begin position="271"/>
        <end position="292"/>
    </location>
</feature>
<feature type="region of interest" description="Disordered" evidence="10">
    <location>
        <begin position="1"/>
        <end position="20"/>
    </location>
</feature>
<evidence type="ECO:0000256" key="2">
    <source>
        <dbReference type="ARBA" id="ARBA00007069"/>
    </source>
</evidence>
<evidence type="ECO:0000259" key="11">
    <source>
        <dbReference type="PROSITE" id="PS50928"/>
    </source>
</evidence>
<gene>
    <name evidence="12" type="ordered locus">PCC7424_2806</name>
</gene>
<feature type="transmembrane region" description="Helical" evidence="9">
    <location>
        <begin position="27"/>
        <end position="56"/>
    </location>
</feature>
<dbReference type="PROSITE" id="PS50928">
    <property type="entry name" value="ABC_TM1"/>
    <property type="match status" value="1"/>
</dbReference>
<dbReference type="Pfam" id="PF00528">
    <property type="entry name" value="BPD_transp_1"/>
    <property type="match status" value="1"/>
</dbReference>
<keyword evidence="13" id="KW-1185">Reference proteome</keyword>
<dbReference type="EMBL" id="CP001291">
    <property type="protein sequence ID" value="ACK71213.1"/>
    <property type="molecule type" value="Genomic_DNA"/>
</dbReference>
<evidence type="ECO:0000256" key="6">
    <source>
        <dbReference type="ARBA" id="ARBA00022692"/>
    </source>
</evidence>
<dbReference type="PANTHER" id="PTHR42922">
    <property type="entry name" value="PHOSPHATE TRANSPORT SYSTEM PERMEASE PROTEIN PSTA"/>
    <property type="match status" value="1"/>
</dbReference>
<proteinExistence type="inferred from homology"/>
<feature type="transmembrane region" description="Helical" evidence="9">
    <location>
        <begin position="81"/>
        <end position="110"/>
    </location>
</feature>
<evidence type="ECO:0000256" key="4">
    <source>
        <dbReference type="ARBA" id="ARBA00022475"/>
    </source>
</evidence>
<dbReference type="GO" id="GO:0005315">
    <property type="term" value="F:phosphate transmembrane transporter activity"/>
    <property type="evidence" value="ECO:0007669"/>
    <property type="project" value="InterPro"/>
</dbReference>
<dbReference type="GO" id="GO:0005886">
    <property type="term" value="C:plasma membrane"/>
    <property type="evidence" value="ECO:0007669"/>
    <property type="project" value="UniProtKB-SubCell"/>
</dbReference>
<feature type="transmembrane region" description="Helical" evidence="9">
    <location>
        <begin position="245"/>
        <end position="265"/>
    </location>
</feature>
<dbReference type="STRING" id="65393.PCC7424_2806"/>